<evidence type="ECO:0000313" key="1">
    <source>
        <dbReference type="EMBL" id="NEZ54211.1"/>
    </source>
</evidence>
<proteinExistence type="predicted"/>
<comment type="caution">
    <text evidence="1">The sequence shown here is derived from an EMBL/GenBank/DDBJ whole genome shotgun (WGS) entry which is preliminary data.</text>
</comment>
<accession>A0A6M0RF28</accession>
<sequence length="150" mass="17501">MIFSDFWKNEKERLEPSDSQLDLLGNSKELLPQRKRFDGAMAFRRFTDTIKANGGDDEAYRQAVITETEELFDCEVRELYRLTGGKPNKRHTLPHEVQQAYMVNETLSAYELERMEGTIGGESQQEVNDQIDAVVREQSKQTRKWLPWAK</sequence>
<name>A0A6M0RF28_9CYAN</name>
<dbReference type="EMBL" id="QXHD01000001">
    <property type="protein sequence ID" value="NEZ54211.1"/>
    <property type="molecule type" value="Genomic_DNA"/>
</dbReference>
<dbReference type="Proteomes" id="UP000481033">
    <property type="component" value="Unassembled WGS sequence"/>
</dbReference>
<dbReference type="AlphaFoldDB" id="A0A6M0RF28"/>
<reference evidence="1 2" key="1">
    <citation type="journal article" date="2020" name="Microb. Ecol.">
        <title>Ecogenomics of the Marine Benthic Filamentous Cyanobacterium Adonisia.</title>
        <authorList>
            <person name="Walter J.M."/>
            <person name="Coutinho F.H."/>
            <person name="Leomil L."/>
            <person name="Hargreaves P.I."/>
            <person name="Campeao M.E."/>
            <person name="Vieira V.V."/>
            <person name="Silva B.S."/>
            <person name="Fistarol G.O."/>
            <person name="Salomon P.S."/>
            <person name="Sawabe T."/>
            <person name="Mino S."/>
            <person name="Hosokawa M."/>
            <person name="Miyashita H."/>
            <person name="Maruyama F."/>
            <person name="van Verk M.C."/>
            <person name="Dutilh B.E."/>
            <person name="Thompson C.C."/>
            <person name="Thompson F.L."/>
        </authorList>
    </citation>
    <scope>NUCLEOTIDE SEQUENCE [LARGE SCALE GENOMIC DNA]</scope>
    <source>
        <strain evidence="1 2">CCMR0081</strain>
    </source>
</reference>
<gene>
    <name evidence="1" type="ORF">DXZ20_00515</name>
</gene>
<protein>
    <submittedName>
        <fullName evidence="1">Uncharacterized protein</fullName>
    </submittedName>
</protein>
<evidence type="ECO:0000313" key="2">
    <source>
        <dbReference type="Proteomes" id="UP000481033"/>
    </source>
</evidence>
<keyword evidence="2" id="KW-1185">Reference proteome</keyword>
<organism evidence="1 2">
    <name type="scientific">Adonisia turfae CCMR0081</name>
    <dbReference type="NCBI Taxonomy" id="2292702"/>
    <lineage>
        <taxon>Bacteria</taxon>
        <taxon>Bacillati</taxon>
        <taxon>Cyanobacteriota</taxon>
        <taxon>Adonisia</taxon>
        <taxon>Adonisia turfae</taxon>
    </lineage>
</organism>